<feature type="transmembrane region" description="Helical" evidence="1">
    <location>
        <begin position="9"/>
        <end position="29"/>
    </location>
</feature>
<proteinExistence type="predicted"/>
<reference evidence="2 3" key="1">
    <citation type="journal article" date="2016" name="Nat. Commun.">
        <title>Thousands of microbial genomes shed light on interconnected biogeochemical processes in an aquifer system.</title>
        <authorList>
            <person name="Anantharaman K."/>
            <person name="Brown C.T."/>
            <person name="Hug L.A."/>
            <person name="Sharon I."/>
            <person name="Castelle C.J."/>
            <person name="Probst A.J."/>
            <person name="Thomas B.C."/>
            <person name="Singh A."/>
            <person name="Wilkins M.J."/>
            <person name="Karaoz U."/>
            <person name="Brodie E.L."/>
            <person name="Williams K.H."/>
            <person name="Hubbard S.S."/>
            <person name="Banfield J.F."/>
        </authorList>
    </citation>
    <scope>NUCLEOTIDE SEQUENCE [LARGE SCALE GENOMIC DNA]</scope>
</reference>
<name>A0A1G1XZH5_9BACT</name>
<keyword evidence="1" id="KW-0472">Membrane</keyword>
<gene>
    <name evidence="2" type="ORF">A2744_02680</name>
</gene>
<accession>A0A1G1XZH5</accession>
<organism evidence="2 3">
    <name type="scientific">Candidatus Buchananbacteria bacterium RIFCSPHIGHO2_01_FULL_44_11</name>
    <dbReference type="NCBI Taxonomy" id="1797535"/>
    <lineage>
        <taxon>Bacteria</taxon>
        <taxon>Candidatus Buchananiibacteriota</taxon>
    </lineage>
</organism>
<keyword evidence="1" id="KW-1133">Transmembrane helix</keyword>
<protein>
    <recommendedName>
        <fullName evidence="4">DUF5050 domain-containing protein</fullName>
    </recommendedName>
</protein>
<dbReference type="Gene3D" id="2.120.10.30">
    <property type="entry name" value="TolB, C-terminal domain"/>
    <property type="match status" value="1"/>
</dbReference>
<evidence type="ECO:0000313" key="2">
    <source>
        <dbReference type="EMBL" id="OGY45006.1"/>
    </source>
</evidence>
<sequence>MAINWKKILLLLGFLAAIVGIGYLLYFLFFRPSLPPVGTNANTNAQPGVLPGTGLNANIPVAVNGGLLPPGAEVQIPTAPVAVSPTTPIASPIAAGGLTQTTALTNVGAYGATLSGDGKSMLYYDRNSGLFYRIDSAGNLTPLTDRIFYQVEKITWAPNKEQAVLEYPDGANIVYNFATDKQVTVPSHWKDFDFAPNSTQLVLKSMGQTRENRWLAVSNADGSGAKKIELLGEKDATVYPSWSPNDQIIAMYTEDKDLDQQNLFFVGLNQENFKLAIIEGRGFEPQWSPEGDKLLYSTYSSDNGYRPSLSIMSAQGDSIGQNRRSLKLDTWAEKCNFFDNDTVYCAVPQSLEEGAGIYKDQMDSAPTDIYKIDLQTGFKSKVATPDGNHNIQNLTVSSDGRYLYFVDKNDGRLFKINLR</sequence>
<evidence type="ECO:0000256" key="1">
    <source>
        <dbReference type="SAM" id="Phobius"/>
    </source>
</evidence>
<evidence type="ECO:0008006" key="4">
    <source>
        <dbReference type="Google" id="ProtNLM"/>
    </source>
</evidence>
<dbReference type="AlphaFoldDB" id="A0A1G1XZH5"/>
<comment type="caution">
    <text evidence="2">The sequence shown here is derived from an EMBL/GenBank/DDBJ whole genome shotgun (WGS) entry which is preliminary data.</text>
</comment>
<dbReference type="InterPro" id="IPR011042">
    <property type="entry name" value="6-blade_b-propeller_TolB-like"/>
</dbReference>
<dbReference type="SUPFAM" id="SSF82171">
    <property type="entry name" value="DPP6 N-terminal domain-like"/>
    <property type="match status" value="1"/>
</dbReference>
<keyword evidence="1" id="KW-0812">Transmembrane</keyword>
<dbReference type="STRING" id="1797535.A2744_02680"/>
<evidence type="ECO:0000313" key="3">
    <source>
        <dbReference type="Proteomes" id="UP000178240"/>
    </source>
</evidence>
<dbReference type="EMBL" id="MHIE01000029">
    <property type="protein sequence ID" value="OGY45006.1"/>
    <property type="molecule type" value="Genomic_DNA"/>
</dbReference>
<dbReference type="Proteomes" id="UP000178240">
    <property type="component" value="Unassembled WGS sequence"/>
</dbReference>